<proteinExistence type="predicted"/>
<dbReference type="Gene3D" id="3.30.160.60">
    <property type="entry name" value="Classic Zinc Finger"/>
    <property type="match status" value="1"/>
</dbReference>
<dbReference type="InterPro" id="IPR031106">
    <property type="entry name" value="C/EBP"/>
</dbReference>
<dbReference type="InterPro" id="IPR004827">
    <property type="entry name" value="bZIP"/>
</dbReference>
<feature type="compositionally biased region" description="Low complexity" evidence="1">
    <location>
        <begin position="126"/>
        <end position="141"/>
    </location>
</feature>
<evidence type="ECO:0000313" key="3">
    <source>
        <dbReference type="EMBL" id="KKA30939.1"/>
    </source>
</evidence>
<dbReference type="InterPro" id="IPR046347">
    <property type="entry name" value="bZIP_sf"/>
</dbReference>
<dbReference type="OrthoDB" id="2257100at2759"/>
<feature type="region of interest" description="Disordered" evidence="1">
    <location>
        <begin position="116"/>
        <end position="163"/>
    </location>
</feature>
<protein>
    <recommendedName>
        <fullName evidence="2">BZIP domain-containing protein</fullName>
    </recommendedName>
</protein>
<accession>A0A0F4ZJY9</accession>
<dbReference type="AlphaFoldDB" id="A0A0F4ZJY9"/>
<evidence type="ECO:0000259" key="2">
    <source>
        <dbReference type="PROSITE" id="PS50217"/>
    </source>
</evidence>
<dbReference type="PANTHER" id="PTHR23334:SF20">
    <property type="entry name" value="BASIC LEUCINE ZIPPER 24"/>
    <property type="match status" value="1"/>
</dbReference>
<dbReference type="EMBL" id="LAEV01000173">
    <property type="protein sequence ID" value="KKA30939.1"/>
    <property type="molecule type" value="Genomic_DNA"/>
</dbReference>
<comment type="caution">
    <text evidence="3">The sequence shown here is derived from an EMBL/GenBank/DDBJ whole genome shotgun (WGS) entry which is preliminary data.</text>
</comment>
<dbReference type="CDD" id="cd12193">
    <property type="entry name" value="bZIP_GCN4"/>
    <property type="match status" value="1"/>
</dbReference>
<dbReference type="PROSITE" id="PS00036">
    <property type="entry name" value="BZIP_BASIC"/>
    <property type="match status" value="1"/>
</dbReference>
<reference evidence="3 4" key="1">
    <citation type="submission" date="2015-03" db="EMBL/GenBank/DDBJ databases">
        <authorList>
            <person name="Radwan O."/>
            <person name="Al-Naeli F.A."/>
            <person name="Rendon G.A."/>
            <person name="Fields C."/>
        </authorList>
    </citation>
    <scope>NUCLEOTIDE SEQUENCE [LARGE SCALE GENOMIC DNA]</scope>
    <source>
        <strain evidence="3">CR-DP1</strain>
    </source>
</reference>
<dbReference type="Proteomes" id="UP000033483">
    <property type="component" value="Unassembled WGS sequence"/>
</dbReference>
<name>A0A0F4ZJY9_9PEZI</name>
<dbReference type="GO" id="GO:0006351">
    <property type="term" value="P:DNA-templated transcription"/>
    <property type="evidence" value="ECO:0007669"/>
    <property type="project" value="InterPro"/>
</dbReference>
<dbReference type="SUPFAM" id="SSF57959">
    <property type="entry name" value="Leucine zipper domain"/>
    <property type="match status" value="1"/>
</dbReference>
<sequence length="233" mass="25239">MAATISITSVMHILRSTFFRPAQRRGKGTEAFADLDGNFDSFTQGASAVTNGSSNSSMNQQLTSSALTFPTLSTTAPLPVPDLLSEAANNISNIPVSMQMQMPFHQSQLELVLSNPASNHSNHMTSASSSSSPQSDGSPPSGVLVSRKRSRAAAKLDNDEDEAAAVRRQKNTLAARKYRQKRLDRIKELEDALAEVTGERDDLRIRLARQEAETQALKALMAQLGPRVGDKKE</sequence>
<organism evidence="3 4">
    <name type="scientific">Thielaviopsis punctulata</name>
    <dbReference type="NCBI Taxonomy" id="72032"/>
    <lineage>
        <taxon>Eukaryota</taxon>
        <taxon>Fungi</taxon>
        <taxon>Dikarya</taxon>
        <taxon>Ascomycota</taxon>
        <taxon>Pezizomycotina</taxon>
        <taxon>Sordariomycetes</taxon>
        <taxon>Hypocreomycetidae</taxon>
        <taxon>Microascales</taxon>
        <taxon>Ceratocystidaceae</taxon>
        <taxon>Thielaviopsis</taxon>
    </lineage>
</organism>
<evidence type="ECO:0000256" key="1">
    <source>
        <dbReference type="SAM" id="MobiDB-lite"/>
    </source>
</evidence>
<evidence type="ECO:0000313" key="4">
    <source>
        <dbReference type="Proteomes" id="UP000033483"/>
    </source>
</evidence>
<dbReference type="PROSITE" id="PS50217">
    <property type="entry name" value="BZIP"/>
    <property type="match status" value="1"/>
</dbReference>
<dbReference type="SMART" id="SM00338">
    <property type="entry name" value="BRLZ"/>
    <property type="match status" value="1"/>
</dbReference>
<dbReference type="GO" id="GO:0000981">
    <property type="term" value="F:DNA-binding transcription factor activity, RNA polymerase II-specific"/>
    <property type="evidence" value="ECO:0007669"/>
    <property type="project" value="TreeGrafter"/>
</dbReference>
<gene>
    <name evidence="3" type="ORF">TD95_004332</name>
</gene>
<feature type="domain" description="BZIP" evidence="2">
    <location>
        <begin position="161"/>
        <end position="224"/>
    </location>
</feature>
<keyword evidence="4" id="KW-1185">Reference proteome</keyword>
<feature type="compositionally biased region" description="Polar residues" evidence="1">
    <location>
        <begin position="116"/>
        <end position="125"/>
    </location>
</feature>
<dbReference type="Pfam" id="PF00170">
    <property type="entry name" value="bZIP_1"/>
    <property type="match status" value="1"/>
</dbReference>
<dbReference type="GO" id="GO:0000978">
    <property type="term" value="F:RNA polymerase II cis-regulatory region sequence-specific DNA binding"/>
    <property type="evidence" value="ECO:0007669"/>
    <property type="project" value="TreeGrafter"/>
</dbReference>
<dbReference type="PANTHER" id="PTHR23334">
    <property type="entry name" value="CCAAT/ENHANCER BINDING PROTEIN"/>
    <property type="match status" value="1"/>
</dbReference>